<organism evidence="2 3">
    <name type="scientific">Robiginitalea aurantiaca</name>
    <dbReference type="NCBI Taxonomy" id="3056915"/>
    <lineage>
        <taxon>Bacteria</taxon>
        <taxon>Pseudomonadati</taxon>
        <taxon>Bacteroidota</taxon>
        <taxon>Flavobacteriia</taxon>
        <taxon>Flavobacteriales</taxon>
        <taxon>Flavobacteriaceae</taxon>
        <taxon>Robiginitalea</taxon>
    </lineage>
</organism>
<gene>
    <name evidence="2" type="ORF">QU605_11280</name>
</gene>
<proteinExistence type="predicted"/>
<evidence type="ECO:0000256" key="1">
    <source>
        <dbReference type="SAM" id="Phobius"/>
    </source>
</evidence>
<evidence type="ECO:0000313" key="3">
    <source>
        <dbReference type="Proteomes" id="UP001174839"/>
    </source>
</evidence>
<keyword evidence="1" id="KW-0472">Membrane</keyword>
<comment type="caution">
    <text evidence="2">The sequence shown here is derived from an EMBL/GenBank/DDBJ whole genome shotgun (WGS) entry which is preliminary data.</text>
</comment>
<sequence>MGRFSKLRKNKKYGYKPRYYDDKGEGNPYKIGHKLDKYRSTVDHPGGIKNRFRNAMSDLKREGDQNHRWRMLIIIIILVLIVLYILDFDLSIFFPADVRTD</sequence>
<name>A0ABT7WGL2_9FLAO</name>
<dbReference type="EMBL" id="JAUDUY010000005">
    <property type="protein sequence ID" value="MDM9632060.1"/>
    <property type="molecule type" value="Genomic_DNA"/>
</dbReference>
<keyword evidence="3" id="KW-1185">Reference proteome</keyword>
<protein>
    <submittedName>
        <fullName evidence="2">Riboflavin synthase subunit beta</fullName>
    </submittedName>
</protein>
<feature type="transmembrane region" description="Helical" evidence="1">
    <location>
        <begin position="69"/>
        <end position="86"/>
    </location>
</feature>
<evidence type="ECO:0000313" key="2">
    <source>
        <dbReference type="EMBL" id="MDM9632060.1"/>
    </source>
</evidence>
<keyword evidence="1" id="KW-0812">Transmembrane</keyword>
<keyword evidence="1" id="KW-1133">Transmembrane helix</keyword>
<dbReference type="Proteomes" id="UP001174839">
    <property type="component" value="Unassembled WGS sequence"/>
</dbReference>
<accession>A0ABT7WGL2</accession>
<reference evidence="2" key="1">
    <citation type="submission" date="2023-06" db="EMBL/GenBank/DDBJ databases">
        <title>Robiginitalea aurantiacus sp. nov. and Algoriphagus sediminis sp. nov., isolated from coastal sediment.</title>
        <authorList>
            <person name="Zhou Z.Y."/>
            <person name="An J."/>
            <person name="Jia Y.W."/>
            <person name="Du Z.J."/>
        </authorList>
    </citation>
    <scope>NUCLEOTIDE SEQUENCE</scope>
    <source>
        <strain evidence="2">M39</strain>
    </source>
</reference>